<accession>A0ABR2ZX19</accession>
<keyword evidence="2" id="KW-0812">Transmembrane</keyword>
<evidence type="ECO:0000313" key="4">
    <source>
        <dbReference type="Proteomes" id="UP001437256"/>
    </source>
</evidence>
<keyword evidence="2" id="KW-0472">Membrane</keyword>
<feature type="compositionally biased region" description="Polar residues" evidence="1">
    <location>
        <begin position="137"/>
        <end position="155"/>
    </location>
</feature>
<reference evidence="3 4" key="1">
    <citation type="submission" date="2024-05" db="EMBL/GenBank/DDBJ databases">
        <title>A draft genome resource for the thread blight pathogen Marasmius tenuissimus strain MS-2.</title>
        <authorList>
            <person name="Yulfo-Soto G.E."/>
            <person name="Baruah I.K."/>
            <person name="Amoako-Attah I."/>
            <person name="Bukari Y."/>
            <person name="Meinhardt L.W."/>
            <person name="Bailey B.A."/>
            <person name="Cohen S.P."/>
        </authorList>
    </citation>
    <scope>NUCLEOTIDE SEQUENCE [LARGE SCALE GENOMIC DNA]</scope>
    <source>
        <strain evidence="3 4">MS-2</strain>
    </source>
</reference>
<dbReference type="EMBL" id="JBBXMP010000049">
    <property type="protein sequence ID" value="KAL0065343.1"/>
    <property type="molecule type" value="Genomic_DNA"/>
</dbReference>
<sequence>MSAAVTAAALDILYPRQNTPSRPNNNDFNNARNTAKGISVAIIVVIVIAVVATIGGSILAIFCFMRHRRKQREVRDKFGGGIGAFNYPPSQSLNTAGGVGDANTGNQGGFTDPPGANPYGYNNYNQGPASQPPGYSEVSQGVNPPAATHTTPGHY</sequence>
<evidence type="ECO:0000313" key="3">
    <source>
        <dbReference type="EMBL" id="KAL0065343.1"/>
    </source>
</evidence>
<protein>
    <submittedName>
        <fullName evidence="3">Uncharacterized protein</fullName>
    </submittedName>
</protein>
<keyword evidence="2" id="KW-1133">Transmembrane helix</keyword>
<feature type="region of interest" description="Disordered" evidence="1">
    <location>
        <begin position="96"/>
        <end position="155"/>
    </location>
</feature>
<feature type="compositionally biased region" description="Low complexity" evidence="1">
    <location>
        <begin position="113"/>
        <end position="129"/>
    </location>
</feature>
<proteinExistence type="predicted"/>
<organism evidence="3 4">
    <name type="scientific">Marasmius tenuissimus</name>
    <dbReference type="NCBI Taxonomy" id="585030"/>
    <lineage>
        <taxon>Eukaryota</taxon>
        <taxon>Fungi</taxon>
        <taxon>Dikarya</taxon>
        <taxon>Basidiomycota</taxon>
        <taxon>Agaricomycotina</taxon>
        <taxon>Agaricomycetes</taxon>
        <taxon>Agaricomycetidae</taxon>
        <taxon>Agaricales</taxon>
        <taxon>Marasmiineae</taxon>
        <taxon>Marasmiaceae</taxon>
        <taxon>Marasmius</taxon>
    </lineage>
</organism>
<keyword evidence="4" id="KW-1185">Reference proteome</keyword>
<evidence type="ECO:0000256" key="1">
    <source>
        <dbReference type="SAM" id="MobiDB-lite"/>
    </source>
</evidence>
<dbReference type="Proteomes" id="UP001437256">
    <property type="component" value="Unassembled WGS sequence"/>
</dbReference>
<feature type="transmembrane region" description="Helical" evidence="2">
    <location>
        <begin position="39"/>
        <end position="65"/>
    </location>
</feature>
<evidence type="ECO:0000256" key="2">
    <source>
        <dbReference type="SAM" id="Phobius"/>
    </source>
</evidence>
<comment type="caution">
    <text evidence="3">The sequence shown here is derived from an EMBL/GenBank/DDBJ whole genome shotgun (WGS) entry which is preliminary data.</text>
</comment>
<gene>
    <name evidence="3" type="ORF">AAF712_007688</name>
</gene>
<name>A0ABR2ZX19_9AGAR</name>